<dbReference type="AlphaFoldDB" id="A0A4Z0JLY7"/>
<feature type="transmembrane region" description="Helical" evidence="2">
    <location>
        <begin position="113"/>
        <end position="130"/>
    </location>
</feature>
<keyword evidence="2" id="KW-0472">Membrane</keyword>
<dbReference type="InterPro" id="IPR010982">
    <property type="entry name" value="Lambda_DNA-bd_dom_sf"/>
</dbReference>
<keyword evidence="5" id="KW-1185">Reference proteome</keyword>
<feature type="transmembrane region" description="Helical" evidence="2">
    <location>
        <begin position="137"/>
        <end position="155"/>
    </location>
</feature>
<evidence type="ECO:0000313" key="4">
    <source>
        <dbReference type="EMBL" id="TGD23977.1"/>
    </source>
</evidence>
<dbReference type="GO" id="GO:0003677">
    <property type="term" value="F:DNA binding"/>
    <property type="evidence" value="ECO:0007669"/>
    <property type="project" value="UniProtKB-KW"/>
</dbReference>
<comment type="caution">
    <text evidence="4">The sequence shown here is derived from an EMBL/GenBank/DDBJ whole genome shotgun (WGS) entry which is preliminary data.</text>
</comment>
<keyword evidence="2" id="KW-0812">Transmembrane</keyword>
<dbReference type="SMART" id="SM00530">
    <property type="entry name" value="HTH_XRE"/>
    <property type="match status" value="1"/>
</dbReference>
<sequence length="172" mass="19289">MRIGTKLQQQRKLHNMSQADLAKKLNISRQSISKWENGLSLPSFSNVVAISDLFQISLDELIRGDDELMNKFAEDKIKFSKLEWIYTLGLLLVVVGLFIIYGRGISIVTVEDWLTLTGVVSLVGFLKCVKWQGINKWGIVFGVILVVSVVVPYVLHEVPDIVEGMREASLGI</sequence>
<dbReference type="PANTHER" id="PTHR46558:SF15">
    <property type="entry name" value="HELIX-TURN-HELIX DOMAIN PROTEIN"/>
    <property type="match status" value="1"/>
</dbReference>
<name>A0A4Z0JLY7_9LACO</name>
<dbReference type="Gene3D" id="1.10.260.40">
    <property type="entry name" value="lambda repressor-like DNA-binding domains"/>
    <property type="match status" value="1"/>
</dbReference>
<organism evidence="4 5">
    <name type="scientific">Companilactobacillus suantsaicola</name>
    <dbReference type="NCBI Taxonomy" id="2487723"/>
    <lineage>
        <taxon>Bacteria</taxon>
        <taxon>Bacillati</taxon>
        <taxon>Bacillota</taxon>
        <taxon>Bacilli</taxon>
        <taxon>Lactobacillales</taxon>
        <taxon>Lactobacillaceae</taxon>
        <taxon>Companilactobacillus</taxon>
    </lineage>
</organism>
<evidence type="ECO:0000256" key="1">
    <source>
        <dbReference type="ARBA" id="ARBA00023125"/>
    </source>
</evidence>
<dbReference type="PROSITE" id="PS50943">
    <property type="entry name" value="HTH_CROC1"/>
    <property type="match status" value="1"/>
</dbReference>
<evidence type="ECO:0000259" key="3">
    <source>
        <dbReference type="PROSITE" id="PS50943"/>
    </source>
</evidence>
<dbReference type="SUPFAM" id="SSF47413">
    <property type="entry name" value="lambda repressor-like DNA-binding domains"/>
    <property type="match status" value="1"/>
</dbReference>
<feature type="transmembrane region" description="Helical" evidence="2">
    <location>
        <begin position="84"/>
        <end position="101"/>
    </location>
</feature>
<evidence type="ECO:0000313" key="5">
    <source>
        <dbReference type="Proteomes" id="UP000298021"/>
    </source>
</evidence>
<protein>
    <submittedName>
        <fullName evidence="4">XRE family transcriptional regulator</fullName>
    </submittedName>
</protein>
<keyword evidence="1" id="KW-0238">DNA-binding</keyword>
<dbReference type="InterPro" id="IPR001387">
    <property type="entry name" value="Cro/C1-type_HTH"/>
</dbReference>
<proteinExistence type="predicted"/>
<accession>A0A4Z0JLY7</accession>
<reference evidence="4 5" key="1">
    <citation type="submission" date="2018-10" db="EMBL/GenBank/DDBJ databases">
        <title>Lactobacillus sp. R7 and Lactobacillus sp. R19 isolated from fermented mustard green product of Taiwan.</title>
        <authorList>
            <person name="Lin S.-T."/>
        </authorList>
    </citation>
    <scope>NUCLEOTIDE SEQUENCE [LARGE SCALE GENOMIC DNA]</scope>
    <source>
        <strain evidence="4 5">BCRC 81127</strain>
    </source>
</reference>
<dbReference type="Pfam" id="PF01381">
    <property type="entry name" value="HTH_3"/>
    <property type="match status" value="1"/>
</dbReference>
<dbReference type="Proteomes" id="UP000298021">
    <property type="component" value="Unassembled WGS sequence"/>
</dbReference>
<dbReference type="PANTHER" id="PTHR46558">
    <property type="entry name" value="TRACRIPTIONAL REGULATORY PROTEIN-RELATED-RELATED"/>
    <property type="match status" value="1"/>
</dbReference>
<dbReference type="RefSeq" id="WP_135371956.1">
    <property type="nucleotide sequence ID" value="NZ_RKLY01000008.1"/>
</dbReference>
<evidence type="ECO:0000256" key="2">
    <source>
        <dbReference type="SAM" id="Phobius"/>
    </source>
</evidence>
<keyword evidence="2" id="KW-1133">Transmembrane helix</keyword>
<dbReference type="OrthoDB" id="9801008at2"/>
<gene>
    <name evidence="4" type="ORF">EGT49_04585</name>
</gene>
<feature type="domain" description="HTH cro/C1-type" evidence="3">
    <location>
        <begin position="7"/>
        <end position="61"/>
    </location>
</feature>
<dbReference type="EMBL" id="RKLY01000008">
    <property type="protein sequence ID" value="TGD23977.1"/>
    <property type="molecule type" value="Genomic_DNA"/>
</dbReference>
<dbReference type="CDD" id="cd00093">
    <property type="entry name" value="HTH_XRE"/>
    <property type="match status" value="1"/>
</dbReference>